<dbReference type="EC" id="5.4.2.6" evidence="9"/>
<comment type="cofactor">
    <cofactor evidence="1">
        <name>Mg(2+)</name>
        <dbReference type="ChEBI" id="CHEBI:18420"/>
    </cofactor>
</comment>
<evidence type="ECO:0000256" key="8">
    <source>
        <dbReference type="ARBA" id="ARBA00044926"/>
    </source>
</evidence>
<dbReference type="InterPro" id="IPR023214">
    <property type="entry name" value="HAD_sf"/>
</dbReference>
<keyword evidence="7" id="KW-0119">Carbohydrate metabolism</keyword>
<keyword evidence="6" id="KW-0413">Isomerase</keyword>
<dbReference type="Gene3D" id="1.10.150.240">
    <property type="entry name" value="Putative phosphatase, domain 2"/>
    <property type="match status" value="1"/>
</dbReference>
<gene>
    <name evidence="11" type="ORF">SAMN05518682_3305</name>
</gene>
<dbReference type="SFLD" id="SFLDS00003">
    <property type="entry name" value="Haloacid_Dehalogenase"/>
    <property type="match status" value="1"/>
</dbReference>
<evidence type="ECO:0000256" key="3">
    <source>
        <dbReference type="ARBA" id="ARBA00022553"/>
    </source>
</evidence>
<dbReference type="EMBL" id="FTMI01000006">
    <property type="protein sequence ID" value="SIQ67927.1"/>
    <property type="molecule type" value="Genomic_DNA"/>
</dbReference>
<dbReference type="GO" id="GO:0008801">
    <property type="term" value="F:beta-phosphoglucomutase activity"/>
    <property type="evidence" value="ECO:0007669"/>
    <property type="project" value="UniProtKB-EC"/>
</dbReference>
<evidence type="ECO:0000313" key="11">
    <source>
        <dbReference type="EMBL" id="SIQ67927.1"/>
    </source>
</evidence>
<evidence type="ECO:0000256" key="2">
    <source>
        <dbReference type="ARBA" id="ARBA00006171"/>
    </source>
</evidence>
<name>A0A1N6UQU1_9MICO</name>
<evidence type="ECO:0000256" key="5">
    <source>
        <dbReference type="ARBA" id="ARBA00022842"/>
    </source>
</evidence>
<dbReference type="SUPFAM" id="SSF56784">
    <property type="entry name" value="HAD-like"/>
    <property type="match status" value="1"/>
</dbReference>
<dbReference type="AlphaFoldDB" id="A0A1N6UQU1"/>
<accession>A0A1N6UQU1</accession>
<evidence type="ECO:0000256" key="6">
    <source>
        <dbReference type="ARBA" id="ARBA00023235"/>
    </source>
</evidence>
<evidence type="ECO:0000256" key="7">
    <source>
        <dbReference type="ARBA" id="ARBA00023277"/>
    </source>
</evidence>
<dbReference type="InterPro" id="IPR036412">
    <property type="entry name" value="HAD-like_sf"/>
</dbReference>
<dbReference type="GO" id="GO:0016787">
    <property type="term" value="F:hydrolase activity"/>
    <property type="evidence" value="ECO:0007669"/>
    <property type="project" value="UniProtKB-KW"/>
</dbReference>
<comment type="similarity">
    <text evidence="2">Belongs to the HAD-like hydrolase superfamily. CbbY/CbbZ/Gph/YieH family.</text>
</comment>
<evidence type="ECO:0000256" key="9">
    <source>
        <dbReference type="ARBA" id="ARBA00044968"/>
    </source>
</evidence>
<dbReference type="PANTHER" id="PTHR46193">
    <property type="entry name" value="6-PHOSPHOGLUCONATE PHOSPHATASE"/>
    <property type="match status" value="1"/>
</dbReference>
<dbReference type="GO" id="GO:0046872">
    <property type="term" value="F:metal ion binding"/>
    <property type="evidence" value="ECO:0007669"/>
    <property type="project" value="UniProtKB-KW"/>
</dbReference>
<dbReference type="NCBIfam" id="TIGR01509">
    <property type="entry name" value="HAD-SF-IA-v3"/>
    <property type="match status" value="1"/>
</dbReference>
<dbReference type="Proteomes" id="UP000186235">
    <property type="component" value="Unassembled WGS sequence"/>
</dbReference>
<dbReference type="InterPro" id="IPR010976">
    <property type="entry name" value="B-phosphoglucomutase_hydrolase"/>
</dbReference>
<keyword evidence="3" id="KW-0597">Phosphoprotein</keyword>
<sequence length="262" mass="26716">MPVLRAVLFDLDGVLTPTAELHMRAWERLFAPYCAAHGLAPYTAADYFASIDGKPRYDGVATFLASRGVSLPRGEVTDAPGESTVCALGNRKDEIVNRMFAEEGIAPYPGSVRFLDAVTAAGASVAVVSSSRNTPAVLAAAGLTHRFAVVVDGNVAAREHVAGKPAPDTYLYAAQLLDVPAAEAVVVEDALSGVQAGAAGGFGLVLGVDRGVGADALLAHGADVVVADLGELDATVLDRPRAATADAVRPAVTAPADEEAGA</sequence>
<dbReference type="PANTHER" id="PTHR46193:SF18">
    <property type="entry name" value="HEXITOL PHOSPHATASE B"/>
    <property type="match status" value="1"/>
</dbReference>
<dbReference type="RefSeq" id="WP_076406040.1">
    <property type="nucleotide sequence ID" value="NZ_FTMI01000006.1"/>
</dbReference>
<keyword evidence="4" id="KW-0479">Metal-binding</keyword>
<keyword evidence="11" id="KW-0378">Hydrolase</keyword>
<dbReference type="SFLD" id="SFLDG01129">
    <property type="entry name" value="C1.5:_HAD__Beta-PGM__Phosphata"/>
    <property type="match status" value="1"/>
</dbReference>
<evidence type="ECO:0000256" key="4">
    <source>
        <dbReference type="ARBA" id="ARBA00022723"/>
    </source>
</evidence>
<comment type="catalytic activity">
    <reaction evidence="8">
        <text>beta-D-glucose 1-phosphate = beta-D-glucose 6-phosphate</text>
        <dbReference type="Rhea" id="RHEA:20113"/>
        <dbReference type="ChEBI" id="CHEBI:57684"/>
        <dbReference type="ChEBI" id="CHEBI:58247"/>
        <dbReference type="EC" id="5.4.2.6"/>
    </reaction>
</comment>
<dbReference type="NCBIfam" id="TIGR02009">
    <property type="entry name" value="PGMB-YQAB-SF"/>
    <property type="match status" value="1"/>
</dbReference>
<reference evidence="12" key="1">
    <citation type="submission" date="2017-01" db="EMBL/GenBank/DDBJ databases">
        <authorList>
            <person name="Varghese N."/>
            <person name="Submissions S."/>
        </authorList>
    </citation>
    <scope>NUCLEOTIDE SEQUENCE [LARGE SCALE GENOMIC DNA]</scope>
    <source>
        <strain evidence="12">3bp</strain>
    </source>
</reference>
<dbReference type="InterPro" id="IPR023198">
    <property type="entry name" value="PGP-like_dom2"/>
</dbReference>
<keyword evidence="12" id="KW-1185">Reference proteome</keyword>
<dbReference type="InterPro" id="IPR051600">
    <property type="entry name" value="Beta-PGM-like"/>
</dbReference>
<dbReference type="InterPro" id="IPR006439">
    <property type="entry name" value="HAD-SF_hydro_IA"/>
</dbReference>
<organism evidence="11 12">
    <name type="scientific">Cellulosimicrobium aquatile</name>
    <dbReference type="NCBI Taxonomy" id="1612203"/>
    <lineage>
        <taxon>Bacteria</taxon>
        <taxon>Bacillati</taxon>
        <taxon>Actinomycetota</taxon>
        <taxon>Actinomycetes</taxon>
        <taxon>Micrococcales</taxon>
        <taxon>Promicromonosporaceae</taxon>
        <taxon>Cellulosimicrobium</taxon>
    </lineage>
</organism>
<dbReference type="PRINTS" id="PR00413">
    <property type="entry name" value="HADHALOGNASE"/>
</dbReference>
<protein>
    <recommendedName>
        <fullName evidence="10">Beta-phosphoglucomutase</fullName>
        <ecNumber evidence="9">5.4.2.6</ecNumber>
    </recommendedName>
</protein>
<proteinExistence type="inferred from homology"/>
<dbReference type="Pfam" id="PF00702">
    <property type="entry name" value="Hydrolase"/>
    <property type="match status" value="1"/>
</dbReference>
<evidence type="ECO:0000256" key="10">
    <source>
        <dbReference type="ARBA" id="ARBA00044991"/>
    </source>
</evidence>
<keyword evidence="5" id="KW-0460">Magnesium</keyword>
<evidence type="ECO:0000313" key="12">
    <source>
        <dbReference type="Proteomes" id="UP000186235"/>
    </source>
</evidence>
<evidence type="ECO:0000256" key="1">
    <source>
        <dbReference type="ARBA" id="ARBA00001946"/>
    </source>
</evidence>
<dbReference type="Gene3D" id="3.40.50.1000">
    <property type="entry name" value="HAD superfamily/HAD-like"/>
    <property type="match status" value="1"/>
</dbReference>